<dbReference type="SMART" id="SM00822">
    <property type="entry name" value="PKS_KR"/>
    <property type="match status" value="1"/>
</dbReference>
<dbReference type="Pfam" id="PF13561">
    <property type="entry name" value="adh_short_C2"/>
    <property type="match status" value="1"/>
</dbReference>
<dbReference type="Gene3D" id="3.40.50.720">
    <property type="entry name" value="NAD(P)-binding Rossmann-like Domain"/>
    <property type="match status" value="1"/>
</dbReference>
<protein>
    <submittedName>
        <fullName evidence="3">3-oxoacyl-ACP reductase FabG</fullName>
    </submittedName>
</protein>
<dbReference type="InterPro" id="IPR057326">
    <property type="entry name" value="KR_dom"/>
</dbReference>
<gene>
    <name evidence="3" type="ORF">F6V30_13475</name>
</gene>
<evidence type="ECO:0000313" key="3">
    <source>
        <dbReference type="EMBL" id="KAB0669799.1"/>
    </source>
</evidence>
<dbReference type="EMBL" id="VZRA01000003">
    <property type="protein sequence ID" value="KAB0669799.1"/>
    <property type="molecule type" value="Genomic_DNA"/>
</dbReference>
<dbReference type="InterPro" id="IPR020904">
    <property type="entry name" value="Sc_DH/Rdtase_CS"/>
</dbReference>
<feature type="domain" description="Ketoreductase" evidence="2">
    <location>
        <begin position="6"/>
        <end position="187"/>
    </location>
</feature>
<evidence type="ECO:0000256" key="1">
    <source>
        <dbReference type="ARBA" id="ARBA00006484"/>
    </source>
</evidence>
<name>A0ABQ6TMV3_9BACT</name>
<dbReference type="PRINTS" id="PR00081">
    <property type="entry name" value="GDHRDH"/>
</dbReference>
<dbReference type="PANTHER" id="PTHR42879">
    <property type="entry name" value="3-OXOACYL-(ACYL-CARRIER-PROTEIN) REDUCTASE"/>
    <property type="match status" value="1"/>
</dbReference>
<keyword evidence="4" id="KW-1185">Reference proteome</keyword>
<comment type="caution">
    <text evidence="3">The sequence shown here is derived from an EMBL/GenBank/DDBJ whole genome shotgun (WGS) entry which is preliminary data.</text>
</comment>
<organism evidence="3 4">
    <name type="scientific">Oryzomonas sagensis</name>
    <dbReference type="NCBI Taxonomy" id="2603857"/>
    <lineage>
        <taxon>Bacteria</taxon>
        <taxon>Pseudomonadati</taxon>
        <taxon>Thermodesulfobacteriota</taxon>
        <taxon>Desulfuromonadia</taxon>
        <taxon>Geobacterales</taxon>
        <taxon>Geobacteraceae</taxon>
        <taxon>Oryzomonas</taxon>
    </lineage>
</organism>
<dbReference type="Proteomes" id="UP000798046">
    <property type="component" value="Unassembled WGS sequence"/>
</dbReference>
<dbReference type="PANTHER" id="PTHR42879:SF2">
    <property type="entry name" value="3-OXOACYL-[ACYL-CARRIER-PROTEIN] REDUCTASE FABG"/>
    <property type="match status" value="1"/>
</dbReference>
<comment type="similarity">
    <text evidence="1">Belongs to the short-chain dehydrogenases/reductases (SDR) family.</text>
</comment>
<dbReference type="RefSeq" id="WP_151157458.1">
    <property type="nucleotide sequence ID" value="NZ_VZRA01000003.1"/>
</dbReference>
<accession>A0ABQ6TMV3</accession>
<proteinExistence type="inferred from homology"/>
<dbReference type="PROSITE" id="PS00061">
    <property type="entry name" value="ADH_SHORT"/>
    <property type="match status" value="1"/>
</dbReference>
<evidence type="ECO:0000259" key="2">
    <source>
        <dbReference type="SMART" id="SM00822"/>
    </source>
</evidence>
<dbReference type="PRINTS" id="PR00080">
    <property type="entry name" value="SDRFAMILY"/>
</dbReference>
<reference evidence="3 4" key="1">
    <citation type="journal article" date="2020" name="Microorganisms">
        <title>Description of Three Novel Members in the Family Geobacteraceae, Oryzomonas japonicum gen. nov., sp. nov., Oryzomonas sagensis sp. nov., and Oryzomonas ruber sp. nov.</title>
        <authorList>
            <person name="Xu Z."/>
            <person name="Masuda Y."/>
            <person name="Hayakawa C."/>
            <person name="Ushijima N."/>
            <person name="Kawano K."/>
            <person name="Shiratori Y."/>
            <person name="Senoo K."/>
            <person name="Itoh H."/>
        </authorList>
    </citation>
    <scope>NUCLEOTIDE SEQUENCE [LARGE SCALE GENOMIC DNA]</scope>
    <source>
        <strain evidence="3 4">Red100</strain>
    </source>
</reference>
<dbReference type="InterPro" id="IPR036291">
    <property type="entry name" value="NAD(P)-bd_dom_sf"/>
</dbReference>
<dbReference type="InterPro" id="IPR050259">
    <property type="entry name" value="SDR"/>
</dbReference>
<dbReference type="InterPro" id="IPR002347">
    <property type="entry name" value="SDR_fam"/>
</dbReference>
<sequence>MEFKDHIVVVTGGTRGIGRAVSLLFARQGARVFAAYLSNDQAAATLVAEAQGLAGTISVIKADVGTAAGARELIDAASRESGHIDVLVNNAGIIRDGWLAMMAEEDWAAVMHTNLSPLFHCCKWGVRKMMARRCGSIVTVSSISALTGTAGQTNYAASKGAAISFAKSLAREVGGMGIRVNTVVAGLIATDMTAGLKQDVVERIVKGSALGRIGTPEEVAEAVLFLASQRASYITGQTLVVDGGTV</sequence>
<evidence type="ECO:0000313" key="4">
    <source>
        <dbReference type="Proteomes" id="UP000798046"/>
    </source>
</evidence>
<dbReference type="SUPFAM" id="SSF51735">
    <property type="entry name" value="NAD(P)-binding Rossmann-fold domains"/>
    <property type="match status" value="1"/>
</dbReference>